<dbReference type="EMBL" id="JABFTP020000103">
    <property type="protein sequence ID" value="KAL3277885.1"/>
    <property type="molecule type" value="Genomic_DNA"/>
</dbReference>
<gene>
    <name evidence="1" type="ORF">HHI36_013226</name>
</gene>
<sequence>ADKLEIYGYEQISHSYAVCGSKAYDILCNLSDIQESLLQFSICPQFLVFGTQVLIEPDIVSAGVHSVPGVHSENESSKYIIEKFWQFASTNFSVNGNGKRNPYKVFA</sequence>
<comment type="caution">
    <text evidence="1">The sequence shown here is derived from an EMBL/GenBank/DDBJ whole genome shotgun (WGS) entry which is preliminary data.</text>
</comment>
<proteinExistence type="predicted"/>
<accession>A0ABD2NH43</accession>
<evidence type="ECO:0000313" key="1">
    <source>
        <dbReference type="EMBL" id="KAL3277885.1"/>
    </source>
</evidence>
<organism evidence="1 2">
    <name type="scientific">Cryptolaemus montrouzieri</name>
    <dbReference type="NCBI Taxonomy" id="559131"/>
    <lineage>
        <taxon>Eukaryota</taxon>
        <taxon>Metazoa</taxon>
        <taxon>Ecdysozoa</taxon>
        <taxon>Arthropoda</taxon>
        <taxon>Hexapoda</taxon>
        <taxon>Insecta</taxon>
        <taxon>Pterygota</taxon>
        <taxon>Neoptera</taxon>
        <taxon>Endopterygota</taxon>
        <taxon>Coleoptera</taxon>
        <taxon>Polyphaga</taxon>
        <taxon>Cucujiformia</taxon>
        <taxon>Coccinelloidea</taxon>
        <taxon>Coccinellidae</taxon>
        <taxon>Scymninae</taxon>
        <taxon>Scymnini</taxon>
        <taxon>Cryptolaemus</taxon>
    </lineage>
</organism>
<protein>
    <submittedName>
        <fullName evidence="1">Uncharacterized protein</fullName>
    </submittedName>
</protein>
<feature type="non-terminal residue" evidence="1">
    <location>
        <position position="1"/>
    </location>
</feature>
<name>A0ABD2NH43_9CUCU</name>
<dbReference type="AlphaFoldDB" id="A0ABD2NH43"/>
<evidence type="ECO:0000313" key="2">
    <source>
        <dbReference type="Proteomes" id="UP001516400"/>
    </source>
</evidence>
<feature type="non-terminal residue" evidence="1">
    <location>
        <position position="107"/>
    </location>
</feature>
<dbReference type="Proteomes" id="UP001516400">
    <property type="component" value="Unassembled WGS sequence"/>
</dbReference>
<reference evidence="1 2" key="1">
    <citation type="journal article" date="2021" name="BMC Biol.">
        <title>Horizontally acquired antibacterial genes associated with adaptive radiation of ladybird beetles.</title>
        <authorList>
            <person name="Li H.S."/>
            <person name="Tang X.F."/>
            <person name="Huang Y.H."/>
            <person name="Xu Z.Y."/>
            <person name="Chen M.L."/>
            <person name="Du X.Y."/>
            <person name="Qiu B.Y."/>
            <person name="Chen P.T."/>
            <person name="Zhang W."/>
            <person name="Slipinski A."/>
            <person name="Escalona H.E."/>
            <person name="Waterhouse R.M."/>
            <person name="Zwick A."/>
            <person name="Pang H."/>
        </authorList>
    </citation>
    <scope>NUCLEOTIDE SEQUENCE [LARGE SCALE GENOMIC DNA]</scope>
    <source>
        <strain evidence="1">SYSU2018</strain>
    </source>
</reference>
<keyword evidence="2" id="KW-1185">Reference proteome</keyword>